<dbReference type="SUPFAM" id="SSF54862">
    <property type="entry name" value="4Fe-4S ferredoxins"/>
    <property type="match status" value="1"/>
</dbReference>
<gene>
    <name evidence="2" type="ORF">MNBD_NITROSPINAE05-555</name>
</gene>
<evidence type="ECO:0000313" key="2">
    <source>
        <dbReference type="EMBL" id="VAX30256.1"/>
    </source>
</evidence>
<dbReference type="PROSITE" id="PS51379">
    <property type="entry name" value="4FE4S_FER_2"/>
    <property type="match status" value="2"/>
</dbReference>
<feature type="domain" description="4Fe-4S ferredoxin-type" evidence="1">
    <location>
        <begin position="80"/>
        <end position="109"/>
    </location>
</feature>
<dbReference type="EMBL" id="UOGG01000104">
    <property type="protein sequence ID" value="VAX30256.1"/>
    <property type="molecule type" value="Genomic_DNA"/>
</dbReference>
<feature type="domain" description="4Fe-4S ferredoxin-type" evidence="1">
    <location>
        <begin position="40"/>
        <end position="73"/>
    </location>
</feature>
<accession>A0A3B1CIF2</accession>
<protein>
    <recommendedName>
        <fullName evidence="1">4Fe-4S ferredoxin-type domain-containing protein</fullName>
    </recommendedName>
</protein>
<dbReference type="Gene3D" id="3.30.70.20">
    <property type="match status" value="1"/>
</dbReference>
<dbReference type="AlphaFoldDB" id="A0A3B1CIF2"/>
<sequence>MTEKSISFPLSSYFFNTETGHPMAVGEKEKRSVKRKRKPKILAVINDSCTGCSGAPICITECPVDNCMYEVENPDAPIFNRVYVDPLLCIGCKKCITKGPMDTLLEGCPWDAIDMIPIDKFEEEHGTLAY</sequence>
<evidence type="ECO:0000259" key="1">
    <source>
        <dbReference type="PROSITE" id="PS51379"/>
    </source>
</evidence>
<proteinExistence type="predicted"/>
<name>A0A3B1CIF2_9ZZZZ</name>
<dbReference type="InterPro" id="IPR017896">
    <property type="entry name" value="4Fe4S_Fe-S-bd"/>
</dbReference>
<reference evidence="2" key="1">
    <citation type="submission" date="2018-06" db="EMBL/GenBank/DDBJ databases">
        <authorList>
            <person name="Zhirakovskaya E."/>
        </authorList>
    </citation>
    <scope>NUCLEOTIDE SEQUENCE</scope>
</reference>
<organism evidence="2">
    <name type="scientific">hydrothermal vent metagenome</name>
    <dbReference type="NCBI Taxonomy" id="652676"/>
    <lineage>
        <taxon>unclassified sequences</taxon>
        <taxon>metagenomes</taxon>
        <taxon>ecological metagenomes</taxon>
    </lineage>
</organism>